<feature type="compositionally biased region" description="Basic and acidic residues" evidence="1">
    <location>
        <begin position="187"/>
        <end position="196"/>
    </location>
</feature>
<dbReference type="InterPro" id="IPR006917">
    <property type="entry name" value="SOUL_heme-bd"/>
</dbReference>
<reference evidence="2 3" key="1">
    <citation type="journal article" date="2008" name="Proc. Natl. Acad. Sci. U.S.A.">
        <title>The genome of Cyanothece 51142, a unicellular diazotrophic cyanobacterium important in the marine nitrogen cycle.</title>
        <authorList>
            <person name="Welsh E.A."/>
            <person name="Liberton M."/>
            <person name="Stoeckel J."/>
            <person name="Loh T."/>
            <person name="Elvitigala T."/>
            <person name="Wang C."/>
            <person name="Wollam A."/>
            <person name="Fulton R.S."/>
            <person name="Clifton S.W."/>
            <person name="Jacobs J.M."/>
            <person name="Aurora R."/>
            <person name="Ghosh B.K."/>
            <person name="Sherman L.A."/>
            <person name="Smith R.D."/>
            <person name="Wilson R.K."/>
            <person name="Pakrasi H.B."/>
        </authorList>
    </citation>
    <scope>NUCLEOTIDE SEQUENCE [LARGE SCALE GENOMIC DNA]</scope>
    <source>
        <strain evidence="3">ATCC 51142 / BH68</strain>
    </source>
</reference>
<gene>
    <name evidence="2" type="ordered locus">cce_0781</name>
</gene>
<dbReference type="Pfam" id="PF04832">
    <property type="entry name" value="SOUL"/>
    <property type="match status" value="1"/>
</dbReference>
<evidence type="ECO:0000256" key="1">
    <source>
        <dbReference type="SAM" id="MobiDB-lite"/>
    </source>
</evidence>
<evidence type="ECO:0000313" key="2">
    <source>
        <dbReference type="EMBL" id="ACB50132.1"/>
    </source>
</evidence>
<feature type="region of interest" description="Disordered" evidence="1">
    <location>
        <begin position="186"/>
        <end position="206"/>
    </location>
</feature>
<dbReference type="eggNOG" id="COG3449">
    <property type="taxonomic scope" value="Bacteria"/>
</dbReference>
<dbReference type="EMBL" id="CP000806">
    <property type="protein sequence ID" value="ACB50132.1"/>
    <property type="molecule type" value="Genomic_DNA"/>
</dbReference>
<sequence>MMIFDMKLYYLFLPLGIIAIAWFAFGIYQANSAPLPVGFPSPTTPGKIEIKQYPAYRAATYHYSGNLSEAGSQAFSSLYQHISSNNISMTAPVETRYPLNTLETNEQTGEATVSFLYRNTDIYPQEIADNITVEDIPSMKVVSLGLMGGYSYESYQKGLEKLKNWLSENPTYQMAGKPRRLFYDGPYKPDDTKRSEIQIPVTQETD</sequence>
<proteinExistence type="predicted"/>
<evidence type="ECO:0000313" key="3">
    <source>
        <dbReference type="Proteomes" id="UP000001203"/>
    </source>
</evidence>
<dbReference type="AlphaFoldDB" id="B1WR74"/>
<keyword evidence="3" id="KW-1185">Reference proteome</keyword>
<dbReference type="Proteomes" id="UP000001203">
    <property type="component" value="Chromosome circular"/>
</dbReference>
<evidence type="ECO:0008006" key="4">
    <source>
        <dbReference type="Google" id="ProtNLM"/>
    </source>
</evidence>
<dbReference type="STRING" id="43989.cce_0781"/>
<accession>B1WR74</accession>
<dbReference type="InterPro" id="IPR011256">
    <property type="entry name" value="Reg_factor_effector_dom_sf"/>
</dbReference>
<dbReference type="SUPFAM" id="SSF55136">
    <property type="entry name" value="Probable bacterial effector-binding domain"/>
    <property type="match status" value="1"/>
</dbReference>
<dbReference type="Gene3D" id="3.20.80.10">
    <property type="entry name" value="Regulatory factor, effector binding domain"/>
    <property type="match status" value="1"/>
</dbReference>
<dbReference type="HOGENOM" id="CLU_104131_1_0_3"/>
<organism evidence="2 3">
    <name type="scientific">Crocosphaera subtropica (strain ATCC 51142 / BH68)</name>
    <name type="common">Cyanothece sp. (strain ATCC 51142)</name>
    <dbReference type="NCBI Taxonomy" id="43989"/>
    <lineage>
        <taxon>Bacteria</taxon>
        <taxon>Bacillati</taxon>
        <taxon>Cyanobacteriota</taxon>
        <taxon>Cyanophyceae</taxon>
        <taxon>Oscillatoriophycideae</taxon>
        <taxon>Chroococcales</taxon>
        <taxon>Aphanothecaceae</taxon>
        <taxon>Crocosphaera</taxon>
        <taxon>Crocosphaera subtropica</taxon>
    </lineage>
</organism>
<protein>
    <recommendedName>
        <fullName evidence="4">Bacterial transcription activator effector binding domain-containing protein</fullName>
    </recommendedName>
</protein>
<dbReference type="KEGG" id="cyt:cce_0781"/>
<name>B1WR74_CROS5</name>